<dbReference type="EMBL" id="JACYTR010000004">
    <property type="protein sequence ID" value="MBD8524806.1"/>
    <property type="molecule type" value="Genomic_DNA"/>
</dbReference>
<gene>
    <name evidence="8" type="ORF">IFO71_03535</name>
</gene>
<dbReference type="Gene3D" id="3.30.200.100">
    <property type="entry name" value="MucB/RseB, C-terminal domain"/>
    <property type="match status" value="1"/>
</dbReference>
<dbReference type="InterPro" id="IPR038484">
    <property type="entry name" value="MucB/RseB_C_sf"/>
</dbReference>
<dbReference type="RefSeq" id="WP_192028148.1">
    <property type="nucleotide sequence ID" value="NZ_JACYTR010000004.1"/>
</dbReference>
<feature type="domain" description="MucB/RseB N-terminal" evidence="6">
    <location>
        <begin position="105"/>
        <end position="185"/>
    </location>
</feature>
<accession>A0AAW3ZFG7</accession>
<keyword evidence="3 5" id="KW-0732">Signal</keyword>
<dbReference type="Pfam" id="PF17188">
    <property type="entry name" value="MucB_RseB_C"/>
    <property type="match status" value="1"/>
</dbReference>
<evidence type="ECO:0000256" key="4">
    <source>
        <dbReference type="ARBA" id="ARBA00022764"/>
    </source>
</evidence>
<dbReference type="GO" id="GO:0030288">
    <property type="term" value="C:outer membrane-bounded periplasmic space"/>
    <property type="evidence" value="ECO:0007669"/>
    <property type="project" value="TreeGrafter"/>
</dbReference>
<keyword evidence="4" id="KW-0574">Periplasm</keyword>
<dbReference type="AlphaFoldDB" id="A0AAW3ZFG7"/>
<comment type="subcellular location">
    <subcellularLocation>
        <location evidence="1">Periplasm</location>
    </subcellularLocation>
</comment>
<evidence type="ECO:0000313" key="8">
    <source>
        <dbReference type="EMBL" id="MBD8524806.1"/>
    </source>
</evidence>
<evidence type="ECO:0000256" key="2">
    <source>
        <dbReference type="ARBA" id="ARBA00008150"/>
    </source>
</evidence>
<evidence type="ECO:0000313" key="9">
    <source>
        <dbReference type="Proteomes" id="UP000613768"/>
    </source>
</evidence>
<feature type="domain" description="MucB/RseB C-terminal" evidence="7">
    <location>
        <begin position="203"/>
        <end position="287"/>
    </location>
</feature>
<evidence type="ECO:0000259" key="6">
    <source>
        <dbReference type="Pfam" id="PF03888"/>
    </source>
</evidence>
<organism evidence="8 9">
    <name type="scientific">Pseudomarimonas arenosa</name>
    <dbReference type="NCBI Taxonomy" id="2774145"/>
    <lineage>
        <taxon>Bacteria</taxon>
        <taxon>Pseudomonadati</taxon>
        <taxon>Pseudomonadota</taxon>
        <taxon>Gammaproteobacteria</taxon>
        <taxon>Lysobacterales</taxon>
        <taxon>Lysobacteraceae</taxon>
        <taxon>Pseudomarimonas</taxon>
    </lineage>
</organism>
<evidence type="ECO:0000256" key="1">
    <source>
        <dbReference type="ARBA" id="ARBA00004418"/>
    </source>
</evidence>
<evidence type="ECO:0000256" key="3">
    <source>
        <dbReference type="ARBA" id="ARBA00022729"/>
    </source>
</evidence>
<feature type="chain" id="PRO_5044002950" evidence="5">
    <location>
        <begin position="23"/>
        <end position="293"/>
    </location>
</feature>
<dbReference type="InterPro" id="IPR033436">
    <property type="entry name" value="MucB/RseB_C"/>
</dbReference>
<protein>
    <submittedName>
        <fullName evidence="8">MucB/RseB C-terminal domain-containing protein</fullName>
    </submittedName>
</protein>
<dbReference type="PIRSF" id="PIRSF005427">
    <property type="entry name" value="RseB"/>
    <property type="match status" value="1"/>
</dbReference>
<dbReference type="GO" id="GO:0045152">
    <property type="term" value="F:antisigma factor binding"/>
    <property type="evidence" value="ECO:0007669"/>
    <property type="project" value="TreeGrafter"/>
</dbReference>
<proteinExistence type="inferred from homology"/>
<dbReference type="PANTHER" id="PTHR38782:SF1">
    <property type="entry name" value="SIGMA-E FACTOR REGULATORY PROTEIN RSEB"/>
    <property type="match status" value="1"/>
</dbReference>
<dbReference type="Pfam" id="PF03888">
    <property type="entry name" value="MucB_RseB"/>
    <property type="match status" value="1"/>
</dbReference>
<evidence type="ECO:0000259" key="7">
    <source>
        <dbReference type="Pfam" id="PF17188"/>
    </source>
</evidence>
<comment type="caution">
    <text evidence="8">The sequence shown here is derived from an EMBL/GenBank/DDBJ whole genome shotgun (WGS) entry which is preliminary data.</text>
</comment>
<keyword evidence="9" id="KW-1185">Reference proteome</keyword>
<sequence length="293" mass="31835">MQTWRSRFWLLIALCWLSPAWAQSAVEWVEGIQAAVEKVAFDGVVVYQRDGQLDALSVRHDEQGAQLQRLTGPALPVGVVGPAPAEGVPLPDGLLFARTGLRVGEAGASLRTAYQTRTLPEDRVAGRTVQVVDLLARDAMRYSRRLWIDRDSGIPLRSAVYGADGQLVEQWMFAQFNVREPASASVAVKPLVQADIEAPDRARLHSVPAGFALVSAQSQPGGEHWVYCDGLARVSVFVEQVRADRAPLSGLQRRGLLSVFGRIAAGRQVVVVGEVPPATVERFAQEVVLDRAG</sequence>
<evidence type="ECO:0000256" key="5">
    <source>
        <dbReference type="SAM" id="SignalP"/>
    </source>
</evidence>
<dbReference type="CDD" id="cd16327">
    <property type="entry name" value="RseB"/>
    <property type="match status" value="1"/>
</dbReference>
<reference evidence="8 9" key="1">
    <citation type="submission" date="2020-09" db="EMBL/GenBank/DDBJ databases">
        <title>Pseudoxanthomonas sp. CAU 1598 isolated from sand of Yaerae Beach.</title>
        <authorList>
            <person name="Kim W."/>
        </authorList>
    </citation>
    <scope>NUCLEOTIDE SEQUENCE [LARGE SCALE GENOMIC DNA]</scope>
    <source>
        <strain evidence="8 9">CAU 1598</strain>
    </source>
</reference>
<dbReference type="InterPro" id="IPR033434">
    <property type="entry name" value="MucB/RseB_N"/>
</dbReference>
<dbReference type="GO" id="GO:0032885">
    <property type="term" value="P:regulation of polysaccharide biosynthetic process"/>
    <property type="evidence" value="ECO:0007669"/>
    <property type="project" value="TreeGrafter"/>
</dbReference>
<name>A0AAW3ZFG7_9GAMM</name>
<dbReference type="PANTHER" id="PTHR38782">
    <property type="match status" value="1"/>
</dbReference>
<comment type="similarity">
    <text evidence="2">Belongs to the RseB family.</text>
</comment>
<feature type="signal peptide" evidence="5">
    <location>
        <begin position="1"/>
        <end position="22"/>
    </location>
</feature>
<dbReference type="Proteomes" id="UP000613768">
    <property type="component" value="Unassembled WGS sequence"/>
</dbReference>
<dbReference type="Gene3D" id="2.50.20.10">
    <property type="entry name" value="Lipoprotein localisation LolA/LolB/LppX"/>
    <property type="match status" value="1"/>
</dbReference>
<dbReference type="InterPro" id="IPR005588">
    <property type="entry name" value="MucB_RseB"/>
</dbReference>